<accession>A0A4R3MH79</accession>
<comment type="caution">
    <text evidence="5">The sequence shown here is derived from an EMBL/GenBank/DDBJ whole genome shotgun (WGS) entry which is preliminary data.</text>
</comment>
<feature type="domain" description="LysM" evidence="4">
    <location>
        <begin position="261"/>
        <end position="306"/>
    </location>
</feature>
<keyword evidence="2" id="KW-0812">Transmembrane</keyword>
<proteinExistence type="predicted"/>
<dbReference type="PANTHER" id="PTHR21666:SF289">
    <property type="entry name" value="L-ALA--D-GLU ENDOPEPTIDASE"/>
    <property type="match status" value="1"/>
</dbReference>
<dbReference type="InterPro" id="IPR050570">
    <property type="entry name" value="Cell_wall_metabolism_enzyme"/>
</dbReference>
<name>A0A4R3MH79_9FIRM</name>
<dbReference type="InterPro" id="IPR018392">
    <property type="entry name" value="LysM"/>
</dbReference>
<dbReference type="Gene3D" id="3.10.350.10">
    <property type="entry name" value="LysM domain"/>
    <property type="match status" value="1"/>
</dbReference>
<dbReference type="CDD" id="cd12797">
    <property type="entry name" value="M23_peptidase"/>
    <property type="match status" value="1"/>
</dbReference>
<dbReference type="PROSITE" id="PS51109">
    <property type="entry name" value="G5"/>
    <property type="match status" value="1"/>
</dbReference>
<dbReference type="SMART" id="SM01208">
    <property type="entry name" value="G5"/>
    <property type="match status" value="1"/>
</dbReference>
<dbReference type="Gene3D" id="2.20.230.10">
    <property type="entry name" value="Resuscitation-promoting factor rpfb"/>
    <property type="match status" value="1"/>
</dbReference>
<evidence type="ECO:0000313" key="6">
    <source>
        <dbReference type="Proteomes" id="UP000294902"/>
    </source>
</evidence>
<dbReference type="InterPro" id="IPR036779">
    <property type="entry name" value="LysM_dom_sf"/>
</dbReference>
<gene>
    <name evidence="5" type="ORF">EDC18_11018</name>
</gene>
<dbReference type="InterPro" id="IPR011055">
    <property type="entry name" value="Dup_hybrid_motif"/>
</dbReference>
<dbReference type="AlphaFoldDB" id="A0A4R3MH79"/>
<organism evidence="5 6">
    <name type="scientific">Natranaerovirga pectinivora</name>
    <dbReference type="NCBI Taxonomy" id="682400"/>
    <lineage>
        <taxon>Bacteria</taxon>
        <taxon>Bacillati</taxon>
        <taxon>Bacillota</taxon>
        <taxon>Clostridia</taxon>
        <taxon>Lachnospirales</taxon>
        <taxon>Natranaerovirgaceae</taxon>
        <taxon>Natranaerovirga</taxon>
    </lineage>
</organism>
<dbReference type="InterPro" id="IPR011098">
    <property type="entry name" value="G5_dom"/>
</dbReference>
<evidence type="ECO:0000256" key="2">
    <source>
        <dbReference type="SAM" id="Phobius"/>
    </source>
</evidence>
<dbReference type="OrthoDB" id="9809488at2"/>
<keyword evidence="5" id="KW-0378">Hydrolase</keyword>
<dbReference type="GO" id="GO:0004222">
    <property type="term" value="F:metalloendopeptidase activity"/>
    <property type="evidence" value="ECO:0007669"/>
    <property type="project" value="TreeGrafter"/>
</dbReference>
<dbReference type="PANTHER" id="PTHR21666">
    <property type="entry name" value="PEPTIDASE-RELATED"/>
    <property type="match status" value="1"/>
</dbReference>
<feature type="domain" description="G5" evidence="3">
    <location>
        <begin position="313"/>
        <end position="393"/>
    </location>
</feature>
<evidence type="ECO:0000259" key="3">
    <source>
        <dbReference type="PROSITE" id="PS51109"/>
    </source>
</evidence>
<evidence type="ECO:0000313" key="5">
    <source>
        <dbReference type="EMBL" id="TCT12944.1"/>
    </source>
</evidence>
<evidence type="ECO:0000256" key="1">
    <source>
        <dbReference type="ARBA" id="ARBA00022729"/>
    </source>
</evidence>
<evidence type="ECO:0000259" key="4">
    <source>
        <dbReference type="PROSITE" id="PS51782"/>
    </source>
</evidence>
<dbReference type="SUPFAM" id="SSF51261">
    <property type="entry name" value="Duplicated hybrid motif"/>
    <property type="match status" value="1"/>
</dbReference>
<dbReference type="SUPFAM" id="SSF54106">
    <property type="entry name" value="LysM domain"/>
    <property type="match status" value="1"/>
</dbReference>
<dbReference type="SMART" id="SM00257">
    <property type="entry name" value="LysM"/>
    <property type="match status" value="1"/>
</dbReference>
<keyword evidence="6" id="KW-1185">Reference proteome</keyword>
<sequence>MNGLPKCSEMMVIKRLQVIMIAFCTMFIIFAVNRLGSHTSNEVQPVLASAYKVVLDGNEIGIIEDKNQVDDLFRNISYKVQRDLNKSMLINKNIKYYIEHTEPSNFTSLEELEVIIYESLLSRASDFKQMAYILKVNDLEIALENQEAVLSVLEEVQKKYDRRGQFSVELVSNKEEEETLIARVSKLDKIERDTNMVTATMSLSSDNDAEEVVEEIDEGSEIVEIDFVETVEVFSGYISMNDLKTIEEAIELITKEKEEEKIYEVQSGDSLSVIAYKNEMALQDLLKLNPNITEKSVLQIGQELVITVPEPELSVLTREKIVYTEDVRRGTEYVNNANKYKGHSQTINNGSDGVKEVTAIISKVNGYEDGKEVVEERIIQQPVSRVIEVGTKPLPFGSTGQYIRPIAGGRFTSGFGYRSGGFHYGVDFATAIGTPVRASDGGRVVFAGWQGAYGYVIFIDHGNGVETRYAHLNRILVRTGQIVSQHEKIAETGNTGRSTGPHIHFEIRFDGVAANPMNYIR</sequence>
<dbReference type="RefSeq" id="WP_132253513.1">
    <property type="nucleotide sequence ID" value="NZ_SMAL01000010.1"/>
</dbReference>
<reference evidence="5 6" key="1">
    <citation type="submission" date="2019-03" db="EMBL/GenBank/DDBJ databases">
        <title>Genomic Encyclopedia of Type Strains, Phase IV (KMG-IV): sequencing the most valuable type-strain genomes for metagenomic binning, comparative biology and taxonomic classification.</title>
        <authorList>
            <person name="Goeker M."/>
        </authorList>
    </citation>
    <scope>NUCLEOTIDE SEQUENCE [LARGE SCALE GENOMIC DNA]</scope>
    <source>
        <strain evidence="5 6">DSM 24629</strain>
    </source>
</reference>
<dbReference type="Proteomes" id="UP000294902">
    <property type="component" value="Unassembled WGS sequence"/>
</dbReference>
<dbReference type="InterPro" id="IPR016047">
    <property type="entry name" value="M23ase_b-sheet_dom"/>
</dbReference>
<dbReference type="Pfam" id="PF01551">
    <property type="entry name" value="Peptidase_M23"/>
    <property type="match status" value="1"/>
</dbReference>
<keyword evidence="1" id="KW-0732">Signal</keyword>
<keyword evidence="2" id="KW-1133">Transmembrane helix</keyword>
<dbReference type="PROSITE" id="PS51782">
    <property type="entry name" value="LYSM"/>
    <property type="match status" value="1"/>
</dbReference>
<keyword evidence="2" id="KW-0472">Membrane</keyword>
<dbReference type="Pfam" id="PF01476">
    <property type="entry name" value="LysM"/>
    <property type="match status" value="1"/>
</dbReference>
<protein>
    <submittedName>
        <fullName evidence="5">Murein DD-endopeptidase MepM/ murein hydrolase activator NlpD</fullName>
    </submittedName>
</protein>
<feature type="transmembrane region" description="Helical" evidence="2">
    <location>
        <begin position="12"/>
        <end position="32"/>
    </location>
</feature>
<dbReference type="EMBL" id="SMAL01000010">
    <property type="protein sequence ID" value="TCT12944.1"/>
    <property type="molecule type" value="Genomic_DNA"/>
</dbReference>
<dbReference type="Gene3D" id="2.70.70.10">
    <property type="entry name" value="Glucose Permease (Domain IIA)"/>
    <property type="match status" value="1"/>
</dbReference>
<dbReference type="Pfam" id="PF07501">
    <property type="entry name" value="G5"/>
    <property type="match status" value="1"/>
</dbReference>
<dbReference type="CDD" id="cd00118">
    <property type="entry name" value="LysM"/>
    <property type="match status" value="1"/>
</dbReference>